<protein>
    <submittedName>
        <fullName evidence="4">ComEA family DNA-binding protein</fullName>
    </submittedName>
</protein>
<comment type="caution">
    <text evidence="4">The sequence shown here is derived from an EMBL/GenBank/DDBJ whole genome shotgun (WGS) entry which is preliminary data.</text>
</comment>
<reference evidence="5" key="1">
    <citation type="submission" date="2023-06" db="EMBL/GenBank/DDBJ databases">
        <title>Identification and characterization of horizontal gene transfer across gut microbiota members of farm animals based on homology search.</title>
        <authorList>
            <person name="Zeman M."/>
            <person name="Kubasova T."/>
            <person name="Jahodarova E."/>
            <person name="Nykrynova M."/>
            <person name="Rychlik I."/>
        </authorList>
    </citation>
    <scope>NUCLEOTIDE SEQUENCE [LARGE SCALE GENOMIC DNA]</scope>
    <source>
        <strain evidence="5">154_Feed</strain>
    </source>
</reference>
<organism evidence="4 5">
    <name type="scientific">Enorma phocaeensis</name>
    <dbReference type="NCBI Taxonomy" id="1871019"/>
    <lineage>
        <taxon>Bacteria</taxon>
        <taxon>Bacillati</taxon>
        <taxon>Actinomycetota</taxon>
        <taxon>Coriobacteriia</taxon>
        <taxon>Coriobacteriales</taxon>
        <taxon>Coriobacteriaceae</taxon>
        <taxon>Enorma</taxon>
    </lineage>
</organism>
<evidence type="ECO:0000313" key="5">
    <source>
        <dbReference type="Proteomes" id="UP001529421"/>
    </source>
</evidence>
<dbReference type="EMBL" id="JAUDDZ010000001">
    <property type="protein sequence ID" value="MDM8273895.1"/>
    <property type="molecule type" value="Genomic_DNA"/>
</dbReference>
<dbReference type="GO" id="GO:0003677">
    <property type="term" value="F:DNA binding"/>
    <property type="evidence" value="ECO:0007669"/>
    <property type="project" value="UniProtKB-KW"/>
</dbReference>
<dbReference type="SMART" id="SM00278">
    <property type="entry name" value="HhH1"/>
    <property type="match status" value="2"/>
</dbReference>
<feature type="compositionally biased region" description="Acidic residues" evidence="1">
    <location>
        <begin position="74"/>
        <end position="85"/>
    </location>
</feature>
<dbReference type="Pfam" id="PF12836">
    <property type="entry name" value="HHH_3"/>
    <property type="match status" value="1"/>
</dbReference>
<dbReference type="PANTHER" id="PTHR21180">
    <property type="entry name" value="ENDONUCLEASE/EXONUCLEASE/PHOSPHATASE FAMILY DOMAIN-CONTAINING PROTEIN 1"/>
    <property type="match status" value="1"/>
</dbReference>
<dbReference type="Proteomes" id="UP001529421">
    <property type="component" value="Unassembled WGS sequence"/>
</dbReference>
<dbReference type="Gene3D" id="1.10.150.280">
    <property type="entry name" value="AF1531-like domain"/>
    <property type="match status" value="1"/>
</dbReference>
<dbReference type="NCBIfam" id="TIGR00426">
    <property type="entry name" value="competence protein ComEA helix-hairpin-helix repeat region"/>
    <property type="match status" value="1"/>
</dbReference>
<keyword evidence="2" id="KW-0472">Membrane</keyword>
<dbReference type="Gene3D" id="3.10.560.10">
    <property type="entry name" value="Outer membrane lipoprotein wza domain like"/>
    <property type="match status" value="1"/>
</dbReference>
<feature type="region of interest" description="Disordered" evidence="1">
    <location>
        <begin position="56"/>
        <end position="97"/>
    </location>
</feature>
<feature type="compositionally biased region" description="Basic and acidic residues" evidence="1">
    <location>
        <begin position="56"/>
        <end position="68"/>
    </location>
</feature>
<accession>A0ABT7V5X3</accession>
<proteinExistence type="predicted"/>
<dbReference type="InterPro" id="IPR003583">
    <property type="entry name" value="Hlx-hairpin-Hlx_DNA-bd_motif"/>
</dbReference>
<evidence type="ECO:0000259" key="3">
    <source>
        <dbReference type="SMART" id="SM00278"/>
    </source>
</evidence>
<dbReference type="PANTHER" id="PTHR21180:SF32">
    <property type="entry name" value="ENDONUCLEASE_EXONUCLEASE_PHOSPHATASE FAMILY DOMAIN-CONTAINING PROTEIN 1"/>
    <property type="match status" value="1"/>
</dbReference>
<feature type="transmembrane region" description="Helical" evidence="2">
    <location>
        <begin position="25"/>
        <end position="47"/>
    </location>
</feature>
<feature type="domain" description="Helix-hairpin-helix DNA-binding motif class 1" evidence="3">
    <location>
        <begin position="226"/>
        <end position="245"/>
    </location>
</feature>
<keyword evidence="2" id="KW-0812">Transmembrane</keyword>
<dbReference type="RefSeq" id="WP_289543576.1">
    <property type="nucleotide sequence ID" value="NZ_JAUDDZ010000001.1"/>
</dbReference>
<sequence length="248" mass="25311">MAQIDWSQGPKPSRRFIHVVRQRPGLLLGVICLMVACAIALVGGVAVGGGEVYISRDDASGLEPDRSRSTSSEEAVDDAPSEAEPESSRGDGQLSDGSEIQEVVVDVTGAVVAPTVARLPAGSRVDDAVLAAGGYAEDADLSAINRAALLVDGQKVHVPRVGEASAAEGGGYSFGQDVSAASDGSGLVNINTADASALDALPGVGPATAEAIIKDREENGPFASIEDIMRVSGIGEKKFENLKDAICV</sequence>
<keyword evidence="2" id="KW-1133">Transmembrane helix</keyword>
<dbReference type="Pfam" id="PF10531">
    <property type="entry name" value="SLBB"/>
    <property type="match status" value="1"/>
</dbReference>
<evidence type="ECO:0000313" key="4">
    <source>
        <dbReference type="EMBL" id="MDM8273895.1"/>
    </source>
</evidence>
<dbReference type="InterPro" id="IPR010994">
    <property type="entry name" value="RuvA_2-like"/>
</dbReference>
<keyword evidence="5" id="KW-1185">Reference proteome</keyword>
<dbReference type="SUPFAM" id="SSF47781">
    <property type="entry name" value="RuvA domain 2-like"/>
    <property type="match status" value="1"/>
</dbReference>
<gene>
    <name evidence="4" type="ORF">QUW28_00035</name>
</gene>
<dbReference type="InterPro" id="IPR004509">
    <property type="entry name" value="Competence_ComEA_HhH"/>
</dbReference>
<keyword evidence="4" id="KW-0238">DNA-binding</keyword>
<dbReference type="InterPro" id="IPR051675">
    <property type="entry name" value="Endo/Exo/Phosphatase_dom_1"/>
</dbReference>
<evidence type="ECO:0000256" key="2">
    <source>
        <dbReference type="SAM" id="Phobius"/>
    </source>
</evidence>
<reference evidence="4 5" key="2">
    <citation type="submission" date="2023-06" db="EMBL/GenBank/DDBJ databases">
        <authorList>
            <person name="Zeman M."/>
            <person name="Kubasova T."/>
            <person name="Jahodarova E."/>
            <person name="Nykrynova M."/>
            <person name="Rychlik I."/>
        </authorList>
    </citation>
    <scope>NUCLEOTIDE SEQUENCE [LARGE SCALE GENOMIC DNA]</scope>
    <source>
        <strain evidence="4 5">154_Feed</strain>
    </source>
</reference>
<feature type="domain" description="Helix-hairpin-helix DNA-binding motif class 1" evidence="3">
    <location>
        <begin position="196"/>
        <end position="215"/>
    </location>
</feature>
<name>A0ABT7V5X3_9ACTN</name>
<dbReference type="InterPro" id="IPR019554">
    <property type="entry name" value="Soluble_ligand-bd"/>
</dbReference>
<evidence type="ECO:0000256" key="1">
    <source>
        <dbReference type="SAM" id="MobiDB-lite"/>
    </source>
</evidence>